<accession>A0AAE0ZCU9</accession>
<name>A0AAE0ZCU9_9GAST</name>
<evidence type="ECO:0000313" key="1">
    <source>
        <dbReference type="EMBL" id="KAK3766855.1"/>
    </source>
</evidence>
<reference evidence="1" key="1">
    <citation type="journal article" date="2023" name="G3 (Bethesda)">
        <title>A reference genome for the long-term kleptoplast-retaining sea slug Elysia crispata morphotype clarki.</title>
        <authorList>
            <person name="Eastman K.E."/>
            <person name="Pendleton A.L."/>
            <person name="Shaikh M.A."/>
            <person name="Suttiyut T."/>
            <person name="Ogas R."/>
            <person name="Tomko P."/>
            <person name="Gavelis G."/>
            <person name="Widhalm J.R."/>
            <person name="Wisecaver J.H."/>
        </authorList>
    </citation>
    <scope>NUCLEOTIDE SEQUENCE</scope>
    <source>
        <strain evidence="1">ECLA1</strain>
    </source>
</reference>
<protein>
    <submittedName>
        <fullName evidence="1">Uncharacterized protein</fullName>
    </submittedName>
</protein>
<dbReference type="EMBL" id="JAWDGP010004193">
    <property type="protein sequence ID" value="KAK3766855.1"/>
    <property type="molecule type" value="Genomic_DNA"/>
</dbReference>
<proteinExistence type="predicted"/>
<evidence type="ECO:0000313" key="2">
    <source>
        <dbReference type="Proteomes" id="UP001283361"/>
    </source>
</evidence>
<dbReference type="Proteomes" id="UP001283361">
    <property type="component" value="Unassembled WGS sequence"/>
</dbReference>
<gene>
    <name evidence="1" type="ORF">RRG08_051999</name>
</gene>
<dbReference type="AlphaFoldDB" id="A0AAE0ZCU9"/>
<organism evidence="1 2">
    <name type="scientific">Elysia crispata</name>
    <name type="common">lettuce slug</name>
    <dbReference type="NCBI Taxonomy" id="231223"/>
    <lineage>
        <taxon>Eukaryota</taxon>
        <taxon>Metazoa</taxon>
        <taxon>Spiralia</taxon>
        <taxon>Lophotrochozoa</taxon>
        <taxon>Mollusca</taxon>
        <taxon>Gastropoda</taxon>
        <taxon>Heterobranchia</taxon>
        <taxon>Euthyneura</taxon>
        <taxon>Panpulmonata</taxon>
        <taxon>Sacoglossa</taxon>
        <taxon>Placobranchoidea</taxon>
        <taxon>Plakobranchidae</taxon>
        <taxon>Elysia</taxon>
    </lineage>
</organism>
<sequence length="73" mass="8025">MATCEVSKQFARLHLDLLGVQGNYTGCCLSCSANLETRKAILNRSNKNGSARQREIEETAVNMNGAYAELFRG</sequence>
<comment type="caution">
    <text evidence="1">The sequence shown here is derived from an EMBL/GenBank/DDBJ whole genome shotgun (WGS) entry which is preliminary data.</text>
</comment>
<keyword evidence="2" id="KW-1185">Reference proteome</keyword>